<protein>
    <submittedName>
        <fullName evidence="1">Uncharacterized protein</fullName>
    </submittedName>
</protein>
<dbReference type="AlphaFoldDB" id="A0A0A8ZGZ8"/>
<organism evidence="1">
    <name type="scientific">Arundo donax</name>
    <name type="common">Giant reed</name>
    <name type="synonym">Donax arundinaceus</name>
    <dbReference type="NCBI Taxonomy" id="35708"/>
    <lineage>
        <taxon>Eukaryota</taxon>
        <taxon>Viridiplantae</taxon>
        <taxon>Streptophyta</taxon>
        <taxon>Embryophyta</taxon>
        <taxon>Tracheophyta</taxon>
        <taxon>Spermatophyta</taxon>
        <taxon>Magnoliopsida</taxon>
        <taxon>Liliopsida</taxon>
        <taxon>Poales</taxon>
        <taxon>Poaceae</taxon>
        <taxon>PACMAD clade</taxon>
        <taxon>Arundinoideae</taxon>
        <taxon>Arundineae</taxon>
        <taxon>Arundo</taxon>
    </lineage>
</organism>
<evidence type="ECO:0000313" key="1">
    <source>
        <dbReference type="EMBL" id="JAD38081.1"/>
    </source>
</evidence>
<reference evidence="1" key="2">
    <citation type="journal article" date="2015" name="Data Brief">
        <title>Shoot transcriptome of the giant reed, Arundo donax.</title>
        <authorList>
            <person name="Barrero R.A."/>
            <person name="Guerrero F.D."/>
            <person name="Moolhuijzen P."/>
            <person name="Goolsby J.A."/>
            <person name="Tidwell J."/>
            <person name="Bellgard S.E."/>
            <person name="Bellgard M.I."/>
        </authorList>
    </citation>
    <scope>NUCLEOTIDE SEQUENCE</scope>
    <source>
        <tissue evidence="1">Shoot tissue taken approximately 20 cm above the soil surface</tissue>
    </source>
</reference>
<reference evidence="1" key="1">
    <citation type="submission" date="2014-09" db="EMBL/GenBank/DDBJ databases">
        <authorList>
            <person name="Magalhaes I.L.F."/>
            <person name="Oliveira U."/>
            <person name="Santos F.R."/>
            <person name="Vidigal T.H.D.A."/>
            <person name="Brescovit A.D."/>
            <person name="Santos A.J."/>
        </authorList>
    </citation>
    <scope>NUCLEOTIDE SEQUENCE</scope>
    <source>
        <tissue evidence="1">Shoot tissue taken approximately 20 cm above the soil surface</tissue>
    </source>
</reference>
<dbReference type="EMBL" id="GBRH01259814">
    <property type="protein sequence ID" value="JAD38081.1"/>
    <property type="molecule type" value="Transcribed_RNA"/>
</dbReference>
<sequence length="35" mass="4067">MRRRCCSRVAREEEGRLEAEGELIKRLEAQESTSS</sequence>
<accession>A0A0A8ZGZ8</accession>
<proteinExistence type="predicted"/>
<name>A0A0A8ZGZ8_ARUDO</name>